<keyword evidence="6 9" id="KW-1133">Transmembrane helix</keyword>
<dbReference type="PANTHER" id="PTHR33162:SF1">
    <property type="entry name" value="SEC-INDEPENDENT PROTEIN TRANSLOCASE PROTEIN TATA, CHLOROPLASTIC"/>
    <property type="match status" value="1"/>
</dbReference>
<sequence>MFDIGASELLMVVVVAVVVIGPKDMPMAMRTAGRWIGKMRKISGHFRSGIDAMVREAELEEMEKKWREQNEAIMKAAPQLPTAEEMQAPASPAPDSPAPDSQASNAAAAPEASSPEAAEAASGAESATPDDTRQAELNLPPPPP</sequence>
<comment type="caution">
    <text evidence="12">The sequence shown here is derived from an EMBL/GenBank/DDBJ whole genome shotgun (WGS) entry which is preliminary data.</text>
</comment>
<evidence type="ECO:0000256" key="9">
    <source>
        <dbReference type="HAMAP-Rule" id="MF_00237"/>
    </source>
</evidence>
<dbReference type="Proteomes" id="UP001202281">
    <property type="component" value="Unassembled WGS sequence"/>
</dbReference>
<dbReference type="Pfam" id="PF02416">
    <property type="entry name" value="TatA_B_E"/>
    <property type="match status" value="1"/>
</dbReference>
<dbReference type="PRINTS" id="PR01506">
    <property type="entry name" value="TATBPROTEIN"/>
</dbReference>
<proteinExistence type="inferred from homology"/>
<dbReference type="RefSeq" id="WP_243921851.1">
    <property type="nucleotide sequence ID" value="NZ_JALHLG010000018.1"/>
</dbReference>
<feature type="region of interest" description="Disordered" evidence="10">
    <location>
        <begin position="69"/>
        <end position="144"/>
    </location>
</feature>
<dbReference type="NCBIfam" id="TIGR01410">
    <property type="entry name" value="tatB"/>
    <property type="match status" value="1"/>
</dbReference>
<comment type="similarity">
    <text evidence="9">Belongs to the TatB family.</text>
</comment>
<evidence type="ECO:0000256" key="3">
    <source>
        <dbReference type="ARBA" id="ARBA00022475"/>
    </source>
</evidence>
<evidence type="ECO:0000313" key="13">
    <source>
        <dbReference type="Proteomes" id="UP001202281"/>
    </source>
</evidence>
<evidence type="ECO:0000313" key="12">
    <source>
        <dbReference type="EMBL" id="MCJ2187804.1"/>
    </source>
</evidence>
<dbReference type="PANTHER" id="PTHR33162">
    <property type="entry name" value="SEC-INDEPENDENT PROTEIN TRANSLOCASE PROTEIN TATA, CHLOROPLASTIC"/>
    <property type="match status" value="1"/>
</dbReference>
<comment type="subcellular location">
    <subcellularLocation>
        <location evidence="9">Cell membrane</location>
        <topology evidence="9">Single-pass membrane protein</topology>
    </subcellularLocation>
    <subcellularLocation>
        <location evidence="1">Membrane</location>
        <topology evidence="1">Single-pass membrane protein</topology>
    </subcellularLocation>
</comment>
<dbReference type="HAMAP" id="MF_00237">
    <property type="entry name" value="TatB"/>
    <property type="match status" value="1"/>
</dbReference>
<reference evidence="12 13" key="1">
    <citation type="submission" date="2022-04" db="EMBL/GenBank/DDBJ databases">
        <title>Identification of a novel bacterium isolated from mangrove sediments.</title>
        <authorList>
            <person name="Pan X."/>
        </authorList>
    </citation>
    <scope>NUCLEOTIDE SEQUENCE [LARGE SCALE GENOMIC DNA]</scope>
    <source>
        <strain evidence="12 13">B2638</strain>
    </source>
</reference>
<keyword evidence="8 9" id="KW-0472">Membrane</keyword>
<gene>
    <name evidence="9 12" type="primary">tatB</name>
    <name evidence="12" type="ORF">MTR66_13365</name>
</gene>
<dbReference type="EMBL" id="JALHLG010000018">
    <property type="protein sequence ID" value="MCJ2187804.1"/>
    <property type="molecule type" value="Genomic_DNA"/>
</dbReference>
<evidence type="ECO:0000256" key="4">
    <source>
        <dbReference type="ARBA" id="ARBA00022692"/>
    </source>
</evidence>
<feature type="compositionally biased region" description="Low complexity" evidence="10">
    <location>
        <begin position="98"/>
        <end position="129"/>
    </location>
</feature>
<comment type="function">
    <text evidence="9">Part of the twin-arginine translocation (Tat) system that transports large folded proteins containing a characteristic twin-arginine motif in their signal peptide across membranes. Together with TatC, TatB is part of a receptor directly interacting with Tat signal peptides. TatB may form an oligomeric binding site that transiently accommodates folded Tat precursor proteins before their translocation.</text>
</comment>
<evidence type="ECO:0000256" key="11">
    <source>
        <dbReference type="SAM" id="Phobius"/>
    </source>
</evidence>
<dbReference type="Gene3D" id="1.20.5.3310">
    <property type="match status" value="1"/>
</dbReference>
<dbReference type="InterPro" id="IPR003369">
    <property type="entry name" value="TatA/B/E"/>
</dbReference>
<evidence type="ECO:0000256" key="10">
    <source>
        <dbReference type="SAM" id="MobiDB-lite"/>
    </source>
</evidence>
<evidence type="ECO:0000256" key="7">
    <source>
        <dbReference type="ARBA" id="ARBA00023010"/>
    </source>
</evidence>
<keyword evidence="13" id="KW-1185">Reference proteome</keyword>
<evidence type="ECO:0000256" key="2">
    <source>
        <dbReference type="ARBA" id="ARBA00022448"/>
    </source>
</evidence>
<keyword evidence="4 9" id="KW-0812">Transmembrane</keyword>
<evidence type="ECO:0000256" key="6">
    <source>
        <dbReference type="ARBA" id="ARBA00022989"/>
    </source>
</evidence>
<feature type="transmembrane region" description="Helical" evidence="11">
    <location>
        <begin position="6"/>
        <end position="22"/>
    </location>
</feature>
<evidence type="ECO:0000256" key="1">
    <source>
        <dbReference type="ARBA" id="ARBA00004167"/>
    </source>
</evidence>
<organism evidence="12 13">
    <name type="scientific">Novosphingobium beihaiensis</name>
    <dbReference type="NCBI Taxonomy" id="2930389"/>
    <lineage>
        <taxon>Bacteria</taxon>
        <taxon>Pseudomonadati</taxon>
        <taxon>Pseudomonadota</taxon>
        <taxon>Alphaproteobacteria</taxon>
        <taxon>Sphingomonadales</taxon>
        <taxon>Sphingomonadaceae</taxon>
        <taxon>Novosphingobium</taxon>
    </lineage>
</organism>
<name>A0ABT0BRZ0_9SPHN</name>
<evidence type="ECO:0000256" key="5">
    <source>
        <dbReference type="ARBA" id="ARBA00022927"/>
    </source>
</evidence>
<keyword evidence="2 9" id="KW-0813">Transport</keyword>
<keyword evidence="7 9" id="KW-0811">Translocation</keyword>
<dbReference type="InterPro" id="IPR018448">
    <property type="entry name" value="TatB"/>
</dbReference>
<evidence type="ECO:0000256" key="8">
    <source>
        <dbReference type="ARBA" id="ARBA00023136"/>
    </source>
</evidence>
<keyword evidence="3 9" id="KW-1003">Cell membrane</keyword>
<accession>A0ABT0BRZ0</accession>
<protein>
    <recommendedName>
        <fullName evidence="9">Sec-independent protein translocase protein TatB</fullName>
    </recommendedName>
</protein>
<comment type="subunit">
    <text evidence="9">The Tat system comprises two distinct complexes: a TatABC complex, containing multiple copies of TatA, TatB and TatC subunits, and a separate TatA complex, containing only TatA subunits. Substrates initially bind to the TatABC complex, which probably triggers association of the separate TatA complex to form the active translocon.</text>
</comment>
<keyword evidence="5 9" id="KW-0653">Protein transport</keyword>